<feature type="domain" description="Alcohol dehydrogenase iron-type/glycerol dehydrogenase GldA" evidence="3">
    <location>
        <begin position="35"/>
        <end position="208"/>
    </location>
</feature>
<evidence type="ECO:0000259" key="3">
    <source>
        <dbReference type="Pfam" id="PF00465"/>
    </source>
</evidence>
<reference evidence="5" key="2">
    <citation type="submission" date="2020-09" db="EMBL/GenBank/DDBJ databases">
        <authorList>
            <person name="Sun Q."/>
            <person name="Zhou Y."/>
        </authorList>
    </citation>
    <scope>NUCLEOTIDE SEQUENCE</scope>
    <source>
        <strain evidence="5">CGMCC 1.12919</strain>
    </source>
</reference>
<dbReference type="Pfam" id="PF25137">
    <property type="entry name" value="ADH_Fe_C"/>
    <property type="match status" value="1"/>
</dbReference>
<keyword evidence="2" id="KW-0560">Oxidoreductase</keyword>
<evidence type="ECO:0000313" key="6">
    <source>
        <dbReference type="Proteomes" id="UP000637002"/>
    </source>
</evidence>
<organism evidence="5 6">
    <name type="scientific">Chelatococcus reniformis</name>
    <dbReference type="NCBI Taxonomy" id="1494448"/>
    <lineage>
        <taxon>Bacteria</taxon>
        <taxon>Pseudomonadati</taxon>
        <taxon>Pseudomonadota</taxon>
        <taxon>Alphaproteobacteria</taxon>
        <taxon>Hyphomicrobiales</taxon>
        <taxon>Chelatococcaceae</taxon>
        <taxon>Chelatococcus</taxon>
    </lineage>
</organism>
<dbReference type="CDD" id="cd14866">
    <property type="entry name" value="Fe-ADH-like"/>
    <property type="match status" value="1"/>
</dbReference>
<comment type="caution">
    <text evidence="5">The sequence shown here is derived from an EMBL/GenBank/DDBJ whole genome shotgun (WGS) entry which is preliminary data.</text>
</comment>
<dbReference type="AlphaFoldDB" id="A0A916UP85"/>
<protein>
    <submittedName>
        <fullName evidence="5">Iron-containing alcohol dehydrogenase</fullName>
    </submittedName>
</protein>
<dbReference type="Pfam" id="PF00465">
    <property type="entry name" value="Fe-ADH"/>
    <property type="match status" value="1"/>
</dbReference>
<dbReference type="Gene3D" id="1.20.1090.10">
    <property type="entry name" value="Dehydroquinate synthase-like - alpha domain"/>
    <property type="match status" value="1"/>
</dbReference>
<dbReference type="PANTHER" id="PTHR11496">
    <property type="entry name" value="ALCOHOL DEHYDROGENASE"/>
    <property type="match status" value="1"/>
</dbReference>
<proteinExistence type="inferred from homology"/>
<evidence type="ECO:0000256" key="1">
    <source>
        <dbReference type="ARBA" id="ARBA00007358"/>
    </source>
</evidence>
<reference evidence="5" key="1">
    <citation type="journal article" date="2014" name="Int. J. Syst. Evol. Microbiol.">
        <title>Complete genome sequence of Corynebacterium casei LMG S-19264T (=DSM 44701T), isolated from a smear-ripened cheese.</title>
        <authorList>
            <consortium name="US DOE Joint Genome Institute (JGI-PGF)"/>
            <person name="Walter F."/>
            <person name="Albersmeier A."/>
            <person name="Kalinowski J."/>
            <person name="Ruckert C."/>
        </authorList>
    </citation>
    <scope>NUCLEOTIDE SEQUENCE</scope>
    <source>
        <strain evidence="5">CGMCC 1.12919</strain>
    </source>
</reference>
<evidence type="ECO:0000259" key="4">
    <source>
        <dbReference type="Pfam" id="PF25137"/>
    </source>
</evidence>
<feature type="domain" description="Fe-containing alcohol dehydrogenase-like C-terminal" evidence="4">
    <location>
        <begin position="224"/>
        <end position="410"/>
    </location>
</feature>
<dbReference type="GO" id="GO:0046872">
    <property type="term" value="F:metal ion binding"/>
    <property type="evidence" value="ECO:0007669"/>
    <property type="project" value="InterPro"/>
</dbReference>
<dbReference type="PANTHER" id="PTHR11496:SF102">
    <property type="entry name" value="ALCOHOL DEHYDROGENASE 4"/>
    <property type="match status" value="1"/>
</dbReference>
<accession>A0A916UP85</accession>
<dbReference type="SUPFAM" id="SSF56796">
    <property type="entry name" value="Dehydroquinate synthase-like"/>
    <property type="match status" value="1"/>
</dbReference>
<evidence type="ECO:0000256" key="2">
    <source>
        <dbReference type="ARBA" id="ARBA00023002"/>
    </source>
</evidence>
<evidence type="ECO:0000313" key="5">
    <source>
        <dbReference type="EMBL" id="GGC78235.1"/>
    </source>
</evidence>
<sequence length="411" mass="43412">MCSKPLTLEHFLSIDPDTLAMPDSISFKHVTAGLRVHYGGDSLSQLAPEMRRLGCTRAVVVCGASVVRAGAVDLVRRAGLGDRLVGVFDGVRAHSPLAAVEAAAGAIRHAGADAVVALGGGSAIVTARAAAILLAEDGDIHQLCAQVRPGRPPMSPRLTRPKLPQFVVPTTPTTAYGKAGAAVLDPASGRRLTLFDPQTRAQALFMHPDLAMGAPPELVRSAALNTFVMAVQGLESLTREPLADAELMHALRLLLRRTGQLGTRDDSFAPRGELMLAALMCGRGTDHTTGALASVLGHAIGARLHLDNGLVNAVLLPHAMRFNAPATGRRLADLAELLRIDTSGDAVAPVVAAIEGFLKAMPIPQRLRDLGIDRDILPDVACDAEYDWFLHQNAQPIRGRDDLLGILLAAW</sequence>
<comment type="similarity">
    <text evidence="1">Belongs to the iron-containing alcohol dehydrogenase family.</text>
</comment>
<dbReference type="InterPro" id="IPR001670">
    <property type="entry name" value="ADH_Fe/GldA"/>
</dbReference>
<gene>
    <name evidence="5" type="ORF">GCM10010994_40590</name>
</gene>
<name>A0A916UP85_9HYPH</name>
<keyword evidence="6" id="KW-1185">Reference proteome</keyword>
<dbReference type="GO" id="GO:0004022">
    <property type="term" value="F:alcohol dehydrogenase (NAD+) activity"/>
    <property type="evidence" value="ECO:0007669"/>
    <property type="project" value="TreeGrafter"/>
</dbReference>
<dbReference type="EMBL" id="BMGG01000007">
    <property type="protein sequence ID" value="GGC78235.1"/>
    <property type="molecule type" value="Genomic_DNA"/>
</dbReference>
<dbReference type="InterPro" id="IPR056798">
    <property type="entry name" value="ADH_Fe_C"/>
</dbReference>
<dbReference type="Proteomes" id="UP000637002">
    <property type="component" value="Unassembled WGS sequence"/>
</dbReference>
<dbReference type="Gene3D" id="3.40.50.1970">
    <property type="match status" value="1"/>
</dbReference>
<dbReference type="InterPro" id="IPR039697">
    <property type="entry name" value="Alcohol_dehydrogenase_Fe"/>
</dbReference>